<evidence type="ECO:0000256" key="1">
    <source>
        <dbReference type="ARBA" id="ARBA00023002"/>
    </source>
</evidence>
<name>A0ABM8PCD6_9HYPH</name>
<evidence type="ECO:0000313" key="2">
    <source>
        <dbReference type="EMBL" id="CAD7023063.1"/>
    </source>
</evidence>
<organism evidence="2 3">
    <name type="scientific">Pseudorhizobium endolithicum</name>
    <dbReference type="NCBI Taxonomy" id="1191678"/>
    <lineage>
        <taxon>Bacteria</taxon>
        <taxon>Pseudomonadati</taxon>
        <taxon>Pseudomonadota</taxon>
        <taxon>Alphaproteobacteria</taxon>
        <taxon>Hyphomicrobiales</taxon>
        <taxon>Rhizobiaceae</taxon>
        <taxon>Rhizobium/Agrobacterium group</taxon>
        <taxon>Pseudorhizobium</taxon>
    </lineage>
</organism>
<proteinExistence type="predicted"/>
<reference evidence="2 3" key="1">
    <citation type="submission" date="2020-11" db="EMBL/GenBank/DDBJ databases">
        <authorList>
            <person name="Lassalle F."/>
        </authorList>
    </citation>
    <scope>NUCLEOTIDE SEQUENCE [LARGE SCALE GENOMIC DNA]</scope>
    <source>
        <strain evidence="2 3">JC140</strain>
    </source>
</reference>
<dbReference type="InterPro" id="IPR029041">
    <property type="entry name" value="FAD-linked_oxidoreductase-like"/>
</dbReference>
<sequence length="303" mass="33049">MGITGFLRNEETPDVPAALEALLRNCSIEVMPRTASKIEDFRQILPQGTRVYVAHINGTPIDDMIATARRLTDEGFHPMPHLPARVIPDRTTLENWLSRYRDEAGVTQALILGGGVPTPAGGFESSIALLETGLFDRFGFRRLHVAGHPEGNRDIDVNGGSARADEALRWKQSFSERTDAEMAIVTQFAFDAAPVIAWAERIAAEGIHLPIHVGVAGPTKLQTLIKYGVACGVGPSLNILQKRALDLRKLLVPYEPTDFLTGIAAHRAARPGSLIEQAHIFPLGGIRASAEWLARMQAETRSI</sequence>
<dbReference type="EMBL" id="CABFWF030000001">
    <property type="protein sequence ID" value="CAD7023063.1"/>
    <property type="molecule type" value="Genomic_DNA"/>
</dbReference>
<dbReference type="SUPFAM" id="SSF51730">
    <property type="entry name" value="FAD-linked oxidoreductase"/>
    <property type="match status" value="1"/>
</dbReference>
<evidence type="ECO:0000313" key="3">
    <source>
        <dbReference type="Proteomes" id="UP000606921"/>
    </source>
</evidence>
<dbReference type="Proteomes" id="UP000606921">
    <property type="component" value="Unassembled WGS sequence"/>
</dbReference>
<keyword evidence="3" id="KW-1185">Reference proteome</keyword>
<keyword evidence="1" id="KW-0560">Oxidoreductase</keyword>
<dbReference type="RefSeq" id="WP_142590746.1">
    <property type="nucleotide sequence ID" value="NZ_CABFWF030000001.1"/>
</dbReference>
<comment type="caution">
    <text evidence="2">The sequence shown here is derived from an EMBL/GenBank/DDBJ whole genome shotgun (WGS) entry which is preliminary data.</text>
</comment>
<accession>A0ABM8PCD6</accession>
<gene>
    <name evidence="2" type="ORF">REJC140_00081</name>
</gene>
<dbReference type="Gene3D" id="3.20.20.220">
    <property type="match status" value="1"/>
</dbReference>
<protein>
    <submittedName>
        <fullName evidence="2">Methylenetetrahydrofolate reductase</fullName>
    </submittedName>
</protein>